<dbReference type="EMBL" id="JAIWYP010000002">
    <property type="protein sequence ID" value="KAH3864230.1"/>
    <property type="molecule type" value="Genomic_DNA"/>
</dbReference>
<comment type="caution">
    <text evidence="1">The sequence shown here is derived from an EMBL/GenBank/DDBJ whole genome shotgun (WGS) entry which is preliminary data.</text>
</comment>
<protein>
    <submittedName>
        <fullName evidence="1">Uncharacterized protein</fullName>
    </submittedName>
</protein>
<evidence type="ECO:0000313" key="2">
    <source>
        <dbReference type="Proteomes" id="UP000828390"/>
    </source>
</evidence>
<reference evidence="1" key="1">
    <citation type="journal article" date="2019" name="bioRxiv">
        <title>The Genome of the Zebra Mussel, Dreissena polymorpha: A Resource for Invasive Species Research.</title>
        <authorList>
            <person name="McCartney M.A."/>
            <person name="Auch B."/>
            <person name="Kono T."/>
            <person name="Mallez S."/>
            <person name="Zhang Y."/>
            <person name="Obille A."/>
            <person name="Becker A."/>
            <person name="Abrahante J.E."/>
            <person name="Garbe J."/>
            <person name="Badalamenti J.P."/>
            <person name="Herman A."/>
            <person name="Mangelson H."/>
            <person name="Liachko I."/>
            <person name="Sullivan S."/>
            <person name="Sone E.D."/>
            <person name="Koren S."/>
            <person name="Silverstein K.A.T."/>
            <person name="Beckman K.B."/>
            <person name="Gohl D.M."/>
        </authorList>
    </citation>
    <scope>NUCLEOTIDE SEQUENCE</scope>
    <source>
        <strain evidence="1">Duluth1</strain>
        <tissue evidence="1">Whole animal</tissue>
    </source>
</reference>
<keyword evidence="2" id="KW-1185">Reference proteome</keyword>
<dbReference type="AlphaFoldDB" id="A0A9D4LSN7"/>
<organism evidence="1 2">
    <name type="scientific">Dreissena polymorpha</name>
    <name type="common">Zebra mussel</name>
    <name type="synonym">Mytilus polymorpha</name>
    <dbReference type="NCBI Taxonomy" id="45954"/>
    <lineage>
        <taxon>Eukaryota</taxon>
        <taxon>Metazoa</taxon>
        <taxon>Spiralia</taxon>
        <taxon>Lophotrochozoa</taxon>
        <taxon>Mollusca</taxon>
        <taxon>Bivalvia</taxon>
        <taxon>Autobranchia</taxon>
        <taxon>Heteroconchia</taxon>
        <taxon>Euheterodonta</taxon>
        <taxon>Imparidentia</taxon>
        <taxon>Neoheterodontei</taxon>
        <taxon>Myida</taxon>
        <taxon>Dreissenoidea</taxon>
        <taxon>Dreissenidae</taxon>
        <taxon>Dreissena</taxon>
    </lineage>
</organism>
<accession>A0A9D4LSN7</accession>
<sequence>MSVGPSVCRSVDDPILIFRSLVQSVTASKCHLSVLFLVPVANLSIHLKEDGNQAAFTFINDYQRGMPVEKF</sequence>
<gene>
    <name evidence="1" type="ORF">DPMN_027246</name>
</gene>
<proteinExistence type="predicted"/>
<dbReference type="Proteomes" id="UP000828390">
    <property type="component" value="Unassembled WGS sequence"/>
</dbReference>
<reference evidence="1" key="2">
    <citation type="submission" date="2020-11" db="EMBL/GenBank/DDBJ databases">
        <authorList>
            <person name="McCartney M.A."/>
            <person name="Auch B."/>
            <person name="Kono T."/>
            <person name="Mallez S."/>
            <person name="Becker A."/>
            <person name="Gohl D.M."/>
            <person name="Silverstein K.A.T."/>
            <person name="Koren S."/>
            <person name="Bechman K.B."/>
            <person name="Herman A."/>
            <person name="Abrahante J.E."/>
            <person name="Garbe J."/>
        </authorList>
    </citation>
    <scope>NUCLEOTIDE SEQUENCE</scope>
    <source>
        <strain evidence="1">Duluth1</strain>
        <tissue evidence="1">Whole animal</tissue>
    </source>
</reference>
<name>A0A9D4LSN7_DREPO</name>
<evidence type="ECO:0000313" key="1">
    <source>
        <dbReference type="EMBL" id="KAH3864230.1"/>
    </source>
</evidence>